<proteinExistence type="inferred from homology"/>
<comment type="caution">
    <text evidence="4">The sequence shown here is derived from an EMBL/GenBank/DDBJ whole genome shotgun (WGS) entry which is preliminary data.</text>
</comment>
<keyword evidence="2" id="KW-0676">Redox-active center</keyword>
<dbReference type="Proteomes" id="UP000326396">
    <property type="component" value="Linkage Group LG18"/>
</dbReference>
<evidence type="ECO:0000256" key="2">
    <source>
        <dbReference type="ARBA" id="ARBA00023284"/>
    </source>
</evidence>
<evidence type="ECO:0000313" key="5">
    <source>
        <dbReference type="Proteomes" id="UP000326396"/>
    </source>
</evidence>
<dbReference type="PANTHER" id="PTHR43601">
    <property type="entry name" value="THIOREDOXIN, MITOCHONDRIAL"/>
    <property type="match status" value="1"/>
</dbReference>
<dbReference type="EMBL" id="SZYD01000010">
    <property type="protein sequence ID" value="KAD4981952.1"/>
    <property type="molecule type" value="Genomic_DNA"/>
</dbReference>
<dbReference type="PANTHER" id="PTHR43601:SF9">
    <property type="entry name" value="THIOREDOXIN-LIKE 1-1, CHLOROPLASTIC"/>
    <property type="match status" value="1"/>
</dbReference>
<evidence type="ECO:0000256" key="3">
    <source>
        <dbReference type="SAM" id="MobiDB-lite"/>
    </source>
</evidence>
<protein>
    <recommendedName>
        <fullName evidence="6">Thioredoxin domain-containing protein</fullName>
    </recommendedName>
</protein>
<organism evidence="4 5">
    <name type="scientific">Mikania micrantha</name>
    <name type="common">bitter vine</name>
    <dbReference type="NCBI Taxonomy" id="192012"/>
    <lineage>
        <taxon>Eukaryota</taxon>
        <taxon>Viridiplantae</taxon>
        <taxon>Streptophyta</taxon>
        <taxon>Embryophyta</taxon>
        <taxon>Tracheophyta</taxon>
        <taxon>Spermatophyta</taxon>
        <taxon>Magnoliopsida</taxon>
        <taxon>eudicotyledons</taxon>
        <taxon>Gunneridae</taxon>
        <taxon>Pentapetalae</taxon>
        <taxon>asterids</taxon>
        <taxon>campanulids</taxon>
        <taxon>Asterales</taxon>
        <taxon>Asteraceae</taxon>
        <taxon>Asteroideae</taxon>
        <taxon>Heliantheae alliance</taxon>
        <taxon>Eupatorieae</taxon>
        <taxon>Mikania</taxon>
    </lineage>
</organism>
<dbReference type="SUPFAM" id="SSF52833">
    <property type="entry name" value="Thioredoxin-like"/>
    <property type="match status" value="1"/>
</dbReference>
<dbReference type="Gene3D" id="3.40.30.10">
    <property type="entry name" value="Glutaredoxin"/>
    <property type="match status" value="1"/>
</dbReference>
<reference evidence="4 5" key="1">
    <citation type="submission" date="2019-05" db="EMBL/GenBank/DDBJ databases">
        <title>Mikania micrantha, genome provides insights into the molecular mechanism of rapid growth.</title>
        <authorList>
            <person name="Liu B."/>
        </authorList>
    </citation>
    <scope>NUCLEOTIDE SEQUENCE [LARGE SCALE GENOMIC DNA]</scope>
    <source>
        <strain evidence="4">NLD-2019</strain>
        <tissue evidence="4">Leaf</tissue>
    </source>
</reference>
<evidence type="ECO:0000256" key="1">
    <source>
        <dbReference type="ARBA" id="ARBA00008987"/>
    </source>
</evidence>
<evidence type="ECO:0000313" key="4">
    <source>
        <dbReference type="EMBL" id="KAD4981952.1"/>
    </source>
</evidence>
<accession>A0A5N6NNW9</accession>
<dbReference type="GO" id="GO:0009507">
    <property type="term" value="C:chloroplast"/>
    <property type="evidence" value="ECO:0007669"/>
    <property type="project" value="TreeGrafter"/>
</dbReference>
<evidence type="ECO:0008006" key="6">
    <source>
        <dbReference type="Google" id="ProtNLM"/>
    </source>
</evidence>
<sequence>MPIDLGHGANIGAMLAGGAVAATTFGVHHQTSHGHGACNMMGSMGHHSEVCYRKWAYHPVIYYNDYADYALEMGIIKELRERSKKTTWTRDRKQEHDDHHLSTSPPLNQLAAPTTATTATMVYEGSNSSCMAGWRLGFNHVVRRPYSFSGGIKMSISIDKSLRWWEKRIQPSMKAIIGREDLVESLFKACDKLVVVNFFSRGCGGCKALHPKFRGLVRVIHHLGGGIGSLWVVMTGEKSSDRYVHVQLQWGWWLWISLCRQQVTGCTSWMQGCGELGANGAYLEKHVKKYKWDNQEYI</sequence>
<dbReference type="InterPro" id="IPR036249">
    <property type="entry name" value="Thioredoxin-like_sf"/>
</dbReference>
<comment type="similarity">
    <text evidence="1">Belongs to the thioredoxin family.</text>
</comment>
<dbReference type="OrthoDB" id="2121326at2759"/>
<gene>
    <name evidence="4" type="ORF">E3N88_18623</name>
</gene>
<dbReference type="AlphaFoldDB" id="A0A5N6NNW9"/>
<dbReference type="GO" id="GO:0045454">
    <property type="term" value="P:cell redox homeostasis"/>
    <property type="evidence" value="ECO:0007669"/>
    <property type="project" value="TreeGrafter"/>
</dbReference>
<keyword evidence="5" id="KW-1185">Reference proteome</keyword>
<feature type="region of interest" description="Disordered" evidence="3">
    <location>
        <begin position="83"/>
        <end position="109"/>
    </location>
</feature>
<feature type="compositionally biased region" description="Basic and acidic residues" evidence="3">
    <location>
        <begin position="88"/>
        <end position="101"/>
    </location>
</feature>
<name>A0A5N6NNW9_9ASTR</name>